<dbReference type="Proteomes" id="UP000054926">
    <property type="component" value="Unassembled WGS sequence"/>
</dbReference>
<dbReference type="PANTHER" id="PTHR33490:SF3">
    <property type="entry name" value="CONSERVED INTEGRAL MEMBRANE PROTEIN"/>
    <property type="match status" value="1"/>
</dbReference>
<name>A0A0W0ZJ17_9GAMM</name>
<dbReference type="PANTHER" id="PTHR33490">
    <property type="entry name" value="BLR5614 PROTEIN-RELATED"/>
    <property type="match status" value="1"/>
</dbReference>
<proteinExistence type="predicted"/>
<comment type="caution">
    <text evidence="2">The sequence shown here is derived from an EMBL/GenBank/DDBJ whole genome shotgun (WGS) entry which is preliminary data.</text>
</comment>
<keyword evidence="3" id="KW-1185">Reference proteome</keyword>
<dbReference type="SUPFAM" id="SSF54001">
    <property type="entry name" value="Cysteine proteinases"/>
    <property type="match status" value="1"/>
</dbReference>
<dbReference type="OrthoDB" id="5438043at2"/>
<sequence>MTKNFQILADYTHPEIQKKAHDLTQNKLDIREQIQSIFNFVRDEIKFGFPKEGDWVSASETLKLKLGQCNTKSTLFLALCKASNIPARIHYSLIKREIQHGVFPEFLYIFLPKEISHSWIEVQIDNTWLRIDGYIDDLIYFRGAVDKLAQRGWDIGFAVACPPQEHTSKPNFEQKNFQQMCAVTEDHGVWDEPSEYYQSTLYRNRPSIVKQFLYRLFIPLVNTRIEKIRNNSLN</sequence>
<organism evidence="2 3">
    <name type="scientific">Legionella steelei</name>
    <dbReference type="NCBI Taxonomy" id="947033"/>
    <lineage>
        <taxon>Bacteria</taxon>
        <taxon>Pseudomonadati</taxon>
        <taxon>Pseudomonadota</taxon>
        <taxon>Gammaproteobacteria</taxon>
        <taxon>Legionellales</taxon>
        <taxon>Legionellaceae</taxon>
        <taxon>Legionella</taxon>
    </lineage>
</organism>
<feature type="domain" description="Transglutaminase-like" evidence="1">
    <location>
        <begin position="19"/>
        <end position="132"/>
    </location>
</feature>
<dbReference type="Gene3D" id="3.10.620.30">
    <property type="match status" value="1"/>
</dbReference>
<dbReference type="EMBL" id="LNYY01000019">
    <property type="protein sequence ID" value="KTD69024.1"/>
    <property type="molecule type" value="Genomic_DNA"/>
</dbReference>
<protein>
    <submittedName>
        <fullName evidence="2">Transglutaminase-like superfamily protein</fullName>
    </submittedName>
</protein>
<dbReference type="InterPro" id="IPR038765">
    <property type="entry name" value="Papain-like_cys_pep_sf"/>
</dbReference>
<dbReference type="RefSeq" id="WP_058510982.1">
    <property type="nucleotide sequence ID" value="NZ_LNYY01000019.1"/>
</dbReference>
<evidence type="ECO:0000259" key="1">
    <source>
        <dbReference type="Pfam" id="PF01841"/>
    </source>
</evidence>
<evidence type="ECO:0000313" key="3">
    <source>
        <dbReference type="Proteomes" id="UP000054926"/>
    </source>
</evidence>
<accession>A0A0W0ZJ17</accession>
<gene>
    <name evidence="2" type="ORF">Lste_2182</name>
</gene>
<dbReference type="PATRIC" id="fig|947033.5.peg.2312"/>
<evidence type="ECO:0000313" key="2">
    <source>
        <dbReference type="EMBL" id="KTD69024.1"/>
    </source>
</evidence>
<dbReference type="AlphaFoldDB" id="A0A0W0ZJ17"/>
<dbReference type="InterPro" id="IPR002931">
    <property type="entry name" value="Transglutaminase-like"/>
</dbReference>
<reference evidence="2 3" key="1">
    <citation type="submission" date="2015-11" db="EMBL/GenBank/DDBJ databases">
        <title>Genomic analysis of 38 Legionella species identifies large and diverse effector repertoires.</title>
        <authorList>
            <person name="Burstein D."/>
            <person name="Amaro F."/>
            <person name="Zusman T."/>
            <person name="Lifshitz Z."/>
            <person name="Cohen O."/>
            <person name="Gilbert J.A."/>
            <person name="Pupko T."/>
            <person name="Shuman H.A."/>
            <person name="Segal G."/>
        </authorList>
    </citation>
    <scope>NUCLEOTIDE SEQUENCE [LARGE SCALE GENOMIC DNA]</scope>
    <source>
        <strain evidence="2 3">IMVS3376</strain>
    </source>
</reference>
<dbReference type="Pfam" id="PF01841">
    <property type="entry name" value="Transglut_core"/>
    <property type="match status" value="1"/>
</dbReference>